<name>A0A9N8VNK6_9GLOM</name>
<evidence type="ECO:0000313" key="2">
    <source>
        <dbReference type="EMBL" id="CAG8456103.1"/>
    </source>
</evidence>
<dbReference type="EMBL" id="CAJVPV010000419">
    <property type="protein sequence ID" value="CAG8456103.1"/>
    <property type="molecule type" value="Genomic_DNA"/>
</dbReference>
<gene>
    <name evidence="2" type="ORF">AMORRO_LOCUS1158</name>
</gene>
<comment type="caution">
    <text evidence="2">The sequence shown here is derived from an EMBL/GenBank/DDBJ whole genome shotgun (WGS) entry which is preliminary data.</text>
</comment>
<keyword evidence="3" id="KW-1185">Reference proteome</keyword>
<proteinExistence type="predicted"/>
<dbReference type="AlphaFoldDB" id="A0A9N8VNK6"/>
<dbReference type="Proteomes" id="UP000789342">
    <property type="component" value="Unassembled WGS sequence"/>
</dbReference>
<reference evidence="2" key="1">
    <citation type="submission" date="2021-06" db="EMBL/GenBank/DDBJ databases">
        <authorList>
            <person name="Kallberg Y."/>
            <person name="Tangrot J."/>
            <person name="Rosling A."/>
        </authorList>
    </citation>
    <scope>NUCLEOTIDE SEQUENCE</scope>
    <source>
        <strain evidence="2">CL551</strain>
    </source>
</reference>
<organism evidence="2 3">
    <name type="scientific">Acaulospora morrowiae</name>
    <dbReference type="NCBI Taxonomy" id="94023"/>
    <lineage>
        <taxon>Eukaryota</taxon>
        <taxon>Fungi</taxon>
        <taxon>Fungi incertae sedis</taxon>
        <taxon>Mucoromycota</taxon>
        <taxon>Glomeromycotina</taxon>
        <taxon>Glomeromycetes</taxon>
        <taxon>Diversisporales</taxon>
        <taxon>Acaulosporaceae</taxon>
        <taxon>Acaulospora</taxon>
    </lineage>
</organism>
<evidence type="ECO:0000313" key="3">
    <source>
        <dbReference type="Proteomes" id="UP000789342"/>
    </source>
</evidence>
<protein>
    <submittedName>
        <fullName evidence="2">11349_t:CDS:1</fullName>
    </submittedName>
</protein>
<evidence type="ECO:0000256" key="1">
    <source>
        <dbReference type="SAM" id="MobiDB-lite"/>
    </source>
</evidence>
<accession>A0A9N8VNK6</accession>
<feature type="region of interest" description="Disordered" evidence="1">
    <location>
        <begin position="1"/>
        <end position="22"/>
    </location>
</feature>
<dbReference type="OrthoDB" id="2337790at2759"/>
<feature type="compositionally biased region" description="Low complexity" evidence="1">
    <location>
        <begin position="8"/>
        <end position="21"/>
    </location>
</feature>
<sequence>MEQEGKSSETGSNSGSNSDTSVLDEVTNRFQKISTSGANDAATSPAGQTIPSSLTFDCLEEIIKNLFDNKPALFSCALVNRSWCRIAIPLLWCRPFEHRMSTRKFSEIIRTYVSLLPESSRRLLNTRVIRLPSKPLLFNYPKYLRSFDVSNFQDGLYFLLCSSVQLNLNTVQKYVQVLGNFLFGQTEGLKLLKIDDPLNSHILIDISEFEDVYMKLRFLESIEFNLNRMNIKNESKRFQKFCNTLSKHAYYLKQIAIDYNLQIKCTEQLYSISKLIEAQRNLESVTTMEFWVFNNKKIIYDILKTQSHSLRYLCINGVANVDKLLELIKVCKELGVLEIFGFQDFSPRFTTDSSSSNCSDKADINISHSNDNHDNNSDVSPKIHQIKLGRLSCNDVFSSVSTSYSPTMSLIIRMSNVYLQELLLSDLTMELMECIQQQCPNLKKFCASMIFSLCPSFFPVLKGMKKLEYLYLQTRHDEMFYHRKRLQISDNKDEIKEFVKSLPLTLLHLELDFKINADGLVILFDECNVGLCTFVLHNYFLDEKVVRSVVKYARRVGTLRKFRYGRTWNEGTLWNIMGDVMNEAREVIGNVGPI</sequence>